<name>A0A0F5LW74_9HYPH</name>
<evidence type="ECO:0000313" key="3">
    <source>
        <dbReference type="EMBL" id="KKB86610.1"/>
    </source>
</evidence>
<keyword evidence="1" id="KW-0732">Signal</keyword>
<dbReference type="STRING" id="1121477.SAMN02745223_03232"/>
<evidence type="ECO:0000256" key="1">
    <source>
        <dbReference type="SAM" id="SignalP"/>
    </source>
</evidence>
<dbReference type="SUPFAM" id="SSF49695">
    <property type="entry name" value="gamma-Crystallin-like"/>
    <property type="match status" value="1"/>
</dbReference>
<proteinExistence type="predicted"/>
<dbReference type="OrthoDB" id="7739067at2"/>
<dbReference type="Gene3D" id="2.60.20.10">
    <property type="entry name" value="Crystallins"/>
    <property type="match status" value="1"/>
</dbReference>
<dbReference type="AlphaFoldDB" id="A0A0F5LW74"/>
<sequence>MSFWTRAVSVAFAALALLAITLPPAAASTPAWSTSDLTLRQGPGPAYQVTGAIPTDSRIRVHRCSRLWCLVEAHGARGWTGLAHISFGQGPKGPFEGPKLNYASGGPGQVCLFEGTHYTGASICAGSGQVFPDLLLYGRDNRYSSISVTGNVSAAACRDRNLKSYCERITESQPVLDSFLNNNLSSLRVY</sequence>
<feature type="chain" id="PRO_5015038406" evidence="1">
    <location>
        <begin position="28"/>
        <end position="190"/>
    </location>
</feature>
<dbReference type="PATRIC" id="fig|1121477.3.peg.1349"/>
<evidence type="ECO:0000313" key="5">
    <source>
        <dbReference type="Proteomes" id="UP000033608"/>
    </source>
</evidence>
<accession>A0A0F5LW74</accession>
<dbReference type="Proteomes" id="UP000184533">
    <property type="component" value="Unassembled WGS sequence"/>
</dbReference>
<dbReference type="EMBL" id="FQVC01000011">
    <property type="protein sequence ID" value="SHF66230.1"/>
    <property type="molecule type" value="Genomic_DNA"/>
</dbReference>
<protein>
    <submittedName>
        <fullName evidence="4">SH3 domain-containing protein</fullName>
    </submittedName>
</protein>
<dbReference type="InterPro" id="IPR003646">
    <property type="entry name" value="SH3-like_bac-type"/>
</dbReference>
<reference evidence="4 6" key="2">
    <citation type="submission" date="2016-11" db="EMBL/GenBank/DDBJ databases">
        <authorList>
            <person name="Jaros S."/>
            <person name="Januszkiewicz K."/>
            <person name="Wedrychowicz H."/>
        </authorList>
    </citation>
    <scope>NUCLEOTIDE SEQUENCE [LARGE SCALE GENOMIC DNA]</scope>
    <source>
        <strain evidence="4 6">DSM 17137</strain>
    </source>
</reference>
<dbReference type="Proteomes" id="UP000033608">
    <property type="component" value="Unassembled WGS sequence"/>
</dbReference>
<gene>
    <name evidence="4" type="ORF">SAMN02745223_03232</name>
    <name evidence="3" type="ORF">VW29_01530</name>
</gene>
<dbReference type="RefSeq" id="WP_046133616.1">
    <property type="nucleotide sequence ID" value="NZ_FQVC01000011.1"/>
</dbReference>
<reference evidence="3 5" key="1">
    <citation type="submission" date="2015-03" db="EMBL/GenBank/DDBJ databases">
        <authorList>
            <person name="Hassan Y.I."/>
            <person name="Lepp D."/>
            <person name="Zhou T."/>
        </authorList>
    </citation>
    <scope>NUCLEOTIDE SEQUENCE [LARGE SCALE GENOMIC DNA]</scope>
    <source>
        <strain evidence="3 5">DSM 17137</strain>
    </source>
</reference>
<evidence type="ECO:0000313" key="4">
    <source>
        <dbReference type="EMBL" id="SHF66230.1"/>
    </source>
</evidence>
<dbReference type="Pfam" id="PF03995">
    <property type="entry name" value="Inhibitor_I36"/>
    <property type="match status" value="1"/>
</dbReference>
<dbReference type="EMBL" id="LAJF01000025">
    <property type="protein sequence ID" value="KKB86610.1"/>
    <property type="molecule type" value="Genomic_DNA"/>
</dbReference>
<evidence type="ECO:0000313" key="6">
    <source>
        <dbReference type="Proteomes" id="UP000184533"/>
    </source>
</evidence>
<feature type="domain" description="SH3b" evidence="2">
    <location>
        <begin position="35"/>
        <end position="79"/>
    </location>
</feature>
<keyword evidence="5" id="KW-1185">Reference proteome</keyword>
<organism evidence="3 5">
    <name type="scientific">Devosia limi DSM 17137</name>
    <dbReference type="NCBI Taxonomy" id="1121477"/>
    <lineage>
        <taxon>Bacteria</taxon>
        <taxon>Pseudomonadati</taxon>
        <taxon>Pseudomonadota</taxon>
        <taxon>Alphaproteobacteria</taxon>
        <taxon>Hyphomicrobiales</taxon>
        <taxon>Devosiaceae</taxon>
        <taxon>Devosia</taxon>
    </lineage>
</organism>
<evidence type="ECO:0000259" key="2">
    <source>
        <dbReference type="Pfam" id="PF08239"/>
    </source>
</evidence>
<dbReference type="Gene3D" id="2.30.30.40">
    <property type="entry name" value="SH3 Domains"/>
    <property type="match status" value="1"/>
</dbReference>
<dbReference type="InterPro" id="IPR011024">
    <property type="entry name" value="G_crystallin-like"/>
</dbReference>
<dbReference type="Pfam" id="PF08239">
    <property type="entry name" value="SH3_3"/>
    <property type="match status" value="1"/>
</dbReference>
<feature type="signal peptide" evidence="1">
    <location>
        <begin position="1"/>
        <end position="27"/>
    </location>
</feature>